<dbReference type="EMBL" id="CP048617">
    <property type="protein sequence ID" value="QIB27297.1"/>
    <property type="molecule type" value="Genomic_DNA"/>
</dbReference>
<dbReference type="GO" id="GO:0051607">
    <property type="term" value="P:defense response to virus"/>
    <property type="evidence" value="ECO:0007669"/>
    <property type="project" value="UniProtKB-KW"/>
</dbReference>
<dbReference type="Proteomes" id="UP000464452">
    <property type="component" value="Chromosome"/>
</dbReference>
<dbReference type="KEGG" id="cazo:G3A45_08350"/>
<dbReference type="CDD" id="cd09693">
    <property type="entry name" value="Cas5_I"/>
    <property type="match status" value="1"/>
</dbReference>
<evidence type="ECO:0000313" key="3">
    <source>
        <dbReference type="Proteomes" id="UP000464452"/>
    </source>
</evidence>
<protein>
    <submittedName>
        <fullName evidence="2">Type I-B CRISPR-associated protein Cas5</fullName>
    </submittedName>
</protein>
<reference evidence="2 3" key="1">
    <citation type="submission" date="2020-02" db="EMBL/GenBank/DDBJ databases">
        <title>Thermophilic hydrogen producing bacteria, Caloranaerobacter azorensis.</title>
        <authorList>
            <person name="Baek K."/>
        </authorList>
    </citation>
    <scope>NUCLEOTIDE SEQUENCE [LARGE SCALE GENOMIC DNA]</scope>
    <source>
        <strain evidence="2 3">T3-1</strain>
    </source>
</reference>
<accession>A0A6P1YDZ8</accession>
<dbReference type="NCBIfam" id="TIGR01895">
    <property type="entry name" value="cas_Cas5t"/>
    <property type="match status" value="1"/>
</dbReference>
<dbReference type="NCBIfam" id="TIGR02593">
    <property type="entry name" value="CRISPR_cas5"/>
    <property type="match status" value="1"/>
</dbReference>
<proteinExistence type="predicted"/>
<dbReference type="InterPro" id="IPR013337">
    <property type="entry name" value="CRISPR-assoc_prot_Cas5_Tneap"/>
</dbReference>
<dbReference type="AlphaFoldDB" id="A0A6P1YDZ8"/>
<gene>
    <name evidence="2" type="primary">cas5b</name>
    <name evidence="2" type="ORF">G3A45_08350</name>
</gene>
<evidence type="ECO:0000256" key="1">
    <source>
        <dbReference type="ARBA" id="ARBA00023118"/>
    </source>
</evidence>
<keyword evidence="1" id="KW-0051">Antiviral defense</keyword>
<dbReference type="InterPro" id="IPR013422">
    <property type="entry name" value="CRISPR-assoc_prot_Cas5_N"/>
</dbReference>
<name>A0A6P1YDZ8_9FIRM</name>
<sequence length="211" mass="24412">MRCLRVIISGWTASFRYPIFISGFQPTISVPPLSTLYGLLSAAKGELVTPKDTNIGYVFTSESKFVDLETIYELDKNLKAKSNIMKREILFKPKLYLYLSNLEMKEYFKKPRYQLLLGRSSDICIVEDISEIELIDNRENIKIGNTILPFPMEGINGVIQALPTYFTDTIPRKAQGTRMFCIVENMYEHKGNKFLYDEDFDWGVYMHGLEE</sequence>
<dbReference type="RefSeq" id="WP_163235155.1">
    <property type="nucleotide sequence ID" value="NZ_CP048617.1"/>
</dbReference>
<organism evidence="2 3">
    <name type="scientific">Caloranaerobacter azorensis</name>
    <dbReference type="NCBI Taxonomy" id="116090"/>
    <lineage>
        <taxon>Bacteria</taxon>
        <taxon>Bacillati</taxon>
        <taxon>Bacillota</taxon>
        <taxon>Tissierellia</taxon>
        <taxon>Tissierellales</taxon>
        <taxon>Thermohalobacteraceae</taxon>
        <taxon>Caloranaerobacter</taxon>
    </lineage>
</organism>
<evidence type="ECO:0000313" key="2">
    <source>
        <dbReference type="EMBL" id="QIB27297.1"/>
    </source>
</evidence>